<accession>A0A078MTM5</accession>
<feature type="region of interest" description="Disordered" evidence="1">
    <location>
        <begin position="195"/>
        <end position="219"/>
    </location>
</feature>
<evidence type="ECO:0000313" key="2">
    <source>
        <dbReference type="EMBL" id="CEA08787.1"/>
    </source>
</evidence>
<protein>
    <submittedName>
        <fullName evidence="2">Uncharacterized protein</fullName>
    </submittedName>
</protein>
<name>A0A078MTM5_9MICC</name>
<organism evidence="2">
    <name type="scientific">Arthrobacter saudimassiliensis</name>
    <dbReference type="NCBI Taxonomy" id="1461584"/>
    <lineage>
        <taxon>Bacteria</taxon>
        <taxon>Bacillati</taxon>
        <taxon>Actinomycetota</taxon>
        <taxon>Actinomycetes</taxon>
        <taxon>Micrococcales</taxon>
        <taxon>Micrococcaceae</taxon>
        <taxon>Arthrobacter</taxon>
    </lineage>
</organism>
<reference evidence="2" key="1">
    <citation type="submission" date="2014-07" db="EMBL/GenBank/DDBJ databases">
        <authorList>
            <person name="Urmite Genomes Urmite Genomes"/>
        </authorList>
    </citation>
    <scope>NUCLEOTIDE SEQUENCE</scope>
    <source>
        <strain evidence="2">11W110_air</strain>
    </source>
</reference>
<dbReference type="EMBL" id="LN483071">
    <property type="protein sequence ID" value="CEA08787.1"/>
    <property type="molecule type" value="Genomic_DNA"/>
</dbReference>
<sequence>MESSELQKALLEGMTVTGFRTRLRILLAASAVLTTGMVLAGCGEQGPDTSMSGKNTPEETISAREGRDRVVELVFNTAEHLDVTGWWPRNGVAGAQECAPESSLGRGDATASYSYDRWAPQGTDHVGDAKRVADYWESLGMNVRTVNPTTHPTVFAEGGPVLRAVFDTDAPEKSYSIGATAPCSPGDAFTLNEEDEAARDQGKVLPGDEGLVLQEEPPQ</sequence>
<gene>
    <name evidence="2" type="ORF">BN1051_02145</name>
</gene>
<proteinExistence type="predicted"/>
<evidence type="ECO:0000256" key="1">
    <source>
        <dbReference type="SAM" id="MobiDB-lite"/>
    </source>
</evidence>
<dbReference type="AlphaFoldDB" id="A0A078MTM5"/>
<dbReference type="PATRIC" id="fig|1461584.3.peg.2120"/>